<proteinExistence type="predicted"/>
<accession>A0A0A0KF40</accession>
<evidence type="ECO:0000313" key="2">
    <source>
        <dbReference type="Proteomes" id="UP000029981"/>
    </source>
</evidence>
<evidence type="ECO:0000313" key="1">
    <source>
        <dbReference type="EMBL" id="KGN46992.1"/>
    </source>
</evidence>
<dbReference type="AlphaFoldDB" id="A0A0A0KF40"/>
<gene>
    <name evidence="1" type="ORF">Csa_6G157660</name>
</gene>
<dbReference type="EMBL" id="CM002927">
    <property type="protein sequence ID" value="KGN46992.1"/>
    <property type="molecule type" value="Genomic_DNA"/>
</dbReference>
<reference evidence="1 2" key="4">
    <citation type="journal article" date="2011" name="BMC Genomics">
        <title>RNA-Seq improves annotation of protein-coding genes in the cucumber genome.</title>
        <authorList>
            <person name="Li Z."/>
            <person name="Zhang Z."/>
            <person name="Yan P."/>
            <person name="Huang S."/>
            <person name="Fei Z."/>
            <person name="Lin K."/>
        </authorList>
    </citation>
    <scope>NUCLEOTIDE SEQUENCE [LARGE SCALE GENOMIC DNA]</scope>
    <source>
        <strain evidence="2">cv. 9930</strain>
    </source>
</reference>
<name>A0A0A0KF40_CUCSA</name>
<dbReference type="Proteomes" id="UP000029981">
    <property type="component" value="Chromosome 6"/>
</dbReference>
<reference evidence="1 2" key="3">
    <citation type="journal article" date="2010" name="BMC Genomics">
        <title>Transcriptome sequencing and comparative analysis of cucumber flowers with different sex types.</title>
        <authorList>
            <person name="Guo S."/>
            <person name="Zheng Y."/>
            <person name="Joung J.G."/>
            <person name="Liu S."/>
            <person name="Zhang Z."/>
            <person name="Crasta O.R."/>
            <person name="Sobral B.W."/>
            <person name="Xu Y."/>
            <person name="Huang S."/>
            <person name="Fei Z."/>
        </authorList>
    </citation>
    <scope>NUCLEOTIDE SEQUENCE [LARGE SCALE GENOMIC DNA]</scope>
    <source>
        <strain evidence="2">cv. 9930</strain>
    </source>
</reference>
<dbReference type="Gramene" id="KGN46992">
    <property type="protein sequence ID" value="KGN46992"/>
    <property type="gene ID" value="Csa_6G157660"/>
</dbReference>
<protein>
    <submittedName>
        <fullName evidence="1">Uncharacterized protein</fullName>
    </submittedName>
</protein>
<sequence length="82" mass="9635">MRERNVAKEKRYEGERGLVINWDLVIIWVPAIGEKKKKEAEGRDLGGRRRVVAMEVHRVDRVRTNLAVASCNQHPFLILFYF</sequence>
<reference evidence="1 2" key="2">
    <citation type="journal article" date="2009" name="PLoS ONE">
        <title>An integrated genetic and cytogenetic map of the cucumber genome.</title>
        <authorList>
            <person name="Ren Y."/>
            <person name="Zhang Z."/>
            <person name="Liu J."/>
            <person name="Staub J.E."/>
            <person name="Han Y."/>
            <person name="Cheng Z."/>
            <person name="Li X."/>
            <person name="Lu J."/>
            <person name="Miao H."/>
            <person name="Kang H."/>
            <person name="Xie B."/>
            <person name="Gu X."/>
            <person name="Wang X."/>
            <person name="Du Y."/>
            <person name="Jin W."/>
            <person name="Huang S."/>
        </authorList>
    </citation>
    <scope>NUCLEOTIDE SEQUENCE [LARGE SCALE GENOMIC DNA]</scope>
    <source>
        <strain evidence="2">cv. 9930</strain>
    </source>
</reference>
<reference evidence="1 2" key="1">
    <citation type="journal article" date="2009" name="Nat. Genet.">
        <title>The genome of the cucumber, Cucumis sativus L.</title>
        <authorList>
            <person name="Huang S."/>
            <person name="Li R."/>
            <person name="Zhang Z."/>
            <person name="Li L."/>
            <person name="Gu X."/>
            <person name="Fan W."/>
            <person name="Lucas W.J."/>
            <person name="Wang X."/>
            <person name="Xie B."/>
            <person name="Ni P."/>
            <person name="Ren Y."/>
            <person name="Zhu H."/>
            <person name="Li J."/>
            <person name="Lin K."/>
            <person name="Jin W."/>
            <person name="Fei Z."/>
            <person name="Li G."/>
            <person name="Staub J."/>
            <person name="Kilian A."/>
            <person name="van der Vossen E.A."/>
            <person name="Wu Y."/>
            <person name="Guo J."/>
            <person name="He J."/>
            <person name="Jia Z."/>
            <person name="Ren Y."/>
            <person name="Tian G."/>
            <person name="Lu Y."/>
            <person name="Ruan J."/>
            <person name="Qian W."/>
            <person name="Wang M."/>
            <person name="Huang Q."/>
            <person name="Li B."/>
            <person name="Xuan Z."/>
            <person name="Cao J."/>
            <person name="Asan"/>
            <person name="Wu Z."/>
            <person name="Zhang J."/>
            <person name="Cai Q."/>
            <person name="Bai Y."/>
            <person name="Zhao B."/>
            <person name="Han Y."/>
            <person name="Li Y."/>
            <person name="Li X."/>
            <person name="Wang S."/>
            <person name="Shi Q."/>
            <person name="Liu S."/>
            <person name="Cho W.K."/>
            <person name="Kim J.Y."/>
            <person name="Xu Y."/>
            <person name="Heller-Uszynska K."/>
            <person name="Miao H."/>
            <person name="Cheng Z."/>
            <person name="Zhang S."/>
            <person name="Wu J."/>
            <person name="Yang Y."/>
            <person name="Kang H."/>
            <person name="Li M."/>
            <person name="Liang H."/>
            <person name="Ren X."/>
            <person name="Shi Z."/>
            <person name="Wen M."/>
            <person name="Jian M."/>
            <person name="Yang H."/>
            <person name="Zhang G."/>
            <person name="Yang Z."/>
            <person name="Chen R."/>
            <person name="Liu S."/>
            <person name="Li J."/>
            <person name="Ma L."/>
            <person name="Liu H."/>
            <person name="Zhou Y."/>
            <person name="Zhao J."/>
            <person name="Fang X."/>
            <person name="Li G."/>
            <person name="Fang L."/>
            <person name="Li Y."/>
            <person name="Liu D."/>
            <person name="Zheng H."/>
            <person name="Zhang Y."/>
            <person name="Qin N."/>
            <person name="Li Z."/>
            <person name="Yang G."/>
            <person name="Yang S."/>
            <person name="Bolund L."/>
            <person name="Kristiansen K."/>
            <person name="Zheng H."/>
            <person name="Li S."/>
            <person name="Zhang X."/>
            <person name="Yang H."/>
            <person name="Wang J."/>
            <person name="Sun R."/>
            <person name="Zhang B."/>
            <person name="Jiang S."/>
            <person name="Wang J."/>
            <person name="Du Y."/>
            <person name="Li S."/>
        </authorList>
    </citation>
    <scope>NUCLEOTIDE SEQUENCE [LARGE SCALE GENOMIC DNA]</scope>
    <source>
        <strain evidence="2">cv. 9930</strain>
    </source>
</reference>
<keyword evidence="2" id="KW-1185">Reference proteome</keyword>
<organism evidence="1 2">
    <name type="scientific">Cucumis sativus</name>
    <name type="common">Cucumber</name>
    <dbReference type="NCBI Taxonomy" id="3659"/>
    <lineage>
        <taxon>Eukaryota</taxon>
        <taxon>Viridiplantae</taxon>
        <taxon>Streptophyta</taxon>
        <taxon>Embryophyta</taxon>
        <taxon>Tracheophyta</taxon>
        <taxon>Spermatophyta</taxon>
        <taxon>Magnoliopsida</taxon>
        <taxon>eudicotyledons</taxon>
        <taxon>Gunneridae</taxon>
        <taxon>Pentapetalae</taxon>
        <taxon>rosids</taxon>
        <taxon>fabids</taxon>
        <taxon>Cucurbitales</taxon>
        <taxon>Cucurbitaceae</taxon>
        <taxon>Benincaseae</taxon>
        <taxon>Cucumis</taxon>
    </lineage>
</organism>